<protein>
    <submittedName>
        <fullName evidence="2">Uncharacterized protein</fullName>
    </submittedName>
</protein>
<gene>
    <name evidence="2" type="ORF">AAF712_009729</name>
</gene>
<organism evidence="2 3">
    <name type="scientific">Marasmius tenuissimus</name>
    <dbReference type="NCBI Taxonomy" id="585030"/>
    <lineage>
        <taxon>Eukaryota</taxon>
        <taxon>Fungi</taxon>
        <taxon>Dikarya</taxon>
        <taxon>Basidiomycota</taxon>
        <taxon>Agaricomycotina</taxon>
        <taxon>Agaricomycetes</taxon>
        <taxon>Agaricomycetidae</taxon>
        <taxon>Agaricales</taxon>
        <taxon>Marasmiineae</taxon>
        <taxon>Marasmiaceae</taxon>
        <taxon>Marasmius</taxon>
    </lineage>
</organism>
<proteinExistence type="predicted"/>
<keyword evidence="3" id="KW-1185">Reference proteome</keyword>
<dbReference type="EMBL" id="JBBXMP010000083">
    <property type="protein sequence ID" value="KAL0063334.1"/>
    <property type="molecule type" value="Genomic_DNA"/>
</dbReference>
<accession>A0ABR2ZQ85</accession>
<evidence type="ECO:0000256" key="1">
    <source>
        <dbReference type="SAM" id="MobiDB-lite"/>
    </source>
</evidence>
<feature type="region of interest" description="Disordered" evidence="1">
    <location>
        <begin position="113"/>
        <end position="140"/>
    </location>
</feature>
<evidence type="ECO:0000313" key="2">
    <source>
        <dbReference type="EMBL" id="KAL0063334.1"/>
    </source>
</evidence>
<reference evidence="2 3" key="1">
    <citation type="submission" date="2024-05" db="EMBL/GenBank/DDBJ databases">
        <title>A draft genome resource for the thread blight pathogen Marasmius tenuissimus strain MS-2.</title>
        <authorList>
            <person name="Yulfo-Soto G.E."/>
            <person name="Baruah I.K."/>
            <person name="Amoako-Attah I."/>
            <person name="Bukari Y."/>
            <person name="Meinhardt L.W."/>
            <person name="Bailey B.A."/>
            <person name="Cohen S.P."/>
        </authorList>
    </citation>
    <scope>NUCLEOTIDE SEQUENCE [LARGE SCALE GENOMIC DNA]</scope>
    <source>
        <strain evidence="2 3">MS-2</strain>
    </source>
</reference>
<evidence type="ECO:0000313" key="3">
    <source>
        <dbReference type="Proteomes" id="UP001437256"/>
    </source>
</evidence>
<sequence>MLLHYKYSDPGIAAGSEQFLDLQHEDTGGSISRTDDNIGFALANMRDGHTTSDHVLERQGTHAEQDLHHTNNITYKRTIEEPSTSRKLRFSRTGKKSVTLALSLSKPMRLPEKVQPRETAVANPVPQRGTRGPKNAVSDGNFCKSIMDDTNSAYADPDVYSIDTTTSHSFHPSTMKLADMPRPTTKNLDCVPFTPADNPTTDRARRHGYRENDSQPQVCNVDQHRLSEQQHEAPDLQTETIAENIEKGEFIACTKLTPINPVTHTLGLYLSSRMKPIKTSQAFNNAPQQGGG</sequence>
<comment type="caution">
    <text evidence="2">The sequence shown here is derived from an EMBL/GenBank/DDBJ whole genome shotgun (WGS) entry which is preliminary data.</text>
</comment>
<dbReference type="Proteomes" id="UP001437256">
    <property type="component" value="Unassembled WGS sequence"/>
</dbReference>
<name>A0ABR2ZQ85_9AGAR</name>
<feature type="region of interest" description="Disordered" evidence="1">
    <location>
        <begin position="173"/>
        <end position="217"/>
    </location>
</feature>